<dbReference type="SUPFAM" id="SSF47175">
    <property type="entry name" value="Cytochromes"/>
    <property type="match status" value="1"/>
</dbReference>
<name>A0A809QZZ5_9PROT</name>
<dbReference type="GO" id="GO:0022900">
    <property type="term" value="P:electron transport chain"/>
    <property type="evidence" value="ECO:0007669"/>
    <property type="project" value="InterPro"/>
</dbReference>
<dbReference type="GO" id="GO:0020037">
    <property type="term" value="F:heme binding"/>
    <property type="evidence" value="ECO:0007669"/>
    <property type="project" value="InterPro"/>
</dbReference>
<reference evidence="2" key="1">
    <citation type="journal article" name="DNA Res.">
        <title>The physiological potential of anammox bacteria as revealed by their core genome structure.</title>
        <authorList>
            <person name="Okubo T."/>
            <person name="Toyoda A."/>
            <person name="Fukuhara K."/>
            <person name="Uchiyama I."/>
            <person name="Harigaya Y."/>
            <person name="Kuroiwa M."/>
            <person name="Suzuki T."/>
            <person name="Murakami Y."/>
            <person name="Suwa Y."/>
            <person name="Takami H."/>
        </authorList>
    </citation>
    <scope>NUCLEOTIDE SEQUENCE</scope>
    <source>
        <strain evidence="2">317325-3</strain>
    </source>
</reference>
<feature type="chain" id="PRO_5035315435" description="Cytochrome C" evidence="1">
    <location>
        <begin position="25"/>
        <end position="159"/>
    </location>
</feature>
<organism evidence="2 3">
    <name type="scientific">Candidatus Desulfobacillus denitrificans</name>
    <dbReference type="NCBI Taxonomy" id="2608985"/>
    <lineage>
        <taxon>Bacteria</taxon>
        <taxon>Pseudomonadati</taxon>
        <taxon>Pseudomonadota</taxon>
        <taxon>Betaproteobacteria</taxon>
        <taxon>Candidatus Desulfobacillus</taxon>
    </lineage>
</organism>
<keyword evidence="1" id="KW-0732">Signal</keyword>
<protein>
    <recommendedName>
        <fullName evidence="4">Cytochrome C</fullName>
    </recommendedName>
</protein>
<dbReference type="EMBL" id="AP021857">
    <property type="protein sequence ID" value="BBO20098.1"/>
    <property type="molecule type" value="Genomic_DNA"/>
</dbReference>
<evidence type="ECO:0008006" key="4">
    <source>
        <dbReference type="Google" id="ProtNLM"/>
    </source>
</evidence>
<proteinExistence type="predicted"/>
<accession>A0A809QZZ5</accession>
<dbReference type="GO" id="GO:0005506">
    <property type="term" value="F:iron ion binding"/>
    <property type="evidence" value="ECO:0007669"/>
    <property type="project" value="InterPro"/>
</dbReference>
<feature type="signal peptide" evidence="1">
    <location>
        <begin position="1"/>
        <end position="24"/>
    </location>
</feature>
<evidence type="ECO:0000313" key="2">
    <source>
        <dbReference type="EMBL" id="BBO20098.1"/>
    </source>
</evidence>
<sequence length="159" mass="16948">MKARHKHIAAVALGALLIAGAAPAAGPAKPADQRAPLVLLDEERHIVLEEMRNFLAVLQTITDALTREDMKEIARAARSMGSGAANEIPPKTVAKLPEEFKVLAGGVHTTFDLMALDAESLADPKHTLTQMNELLQKCNACHGIYQIKVGKGGAVKAVR</sequence>
<dbReference type="GO" id="GO:0009055">
    <property type="term" value="F:electron transfer activity"/>
    <property type="evidence" value="ECO:0007669"/>
    <property type="project" value="InterPro"/>
</dbReference>
<gene>
    <name evidence="2" type="ORF">DSYM_07970</name>
</gene>
<evidence type="ECO:0000313" key="3">
    <source>
        <dbReference type="Proteomes" id="UP000662914"/>
    </source>
</evidence>
<dbReference type="Proteomes" id="UP000662914">
    <property type="component" value="Chromosome"/>
</dbReference>
<evidence type="ECO:0000256" key="1">
    <source>
        <dbReference type="SAM" id="SignalP"/>
    </source>
</evidence>
<dbReference type="InterPro" id="IPR010980">
    <property type="entry name" value="Cyt_c/b562"/>
</dbReference>
<dbReference type="KEGG" id="ddz:DSYM_07970"/>
<dbReference type="AlphaFoldDB" id="A0A809QZZ5"/>